<keyword evidence="5" id="KW-1185">Reference proteome</keyword>
<dbReference type="InterPro" id="IPR018511">
    <property type="entry name" value="Hemolysin-typ_Ca-bd_CS"/>
</dbReference>
<dbReference type="PROSITE" id="PS00330">
    <property type="entry name" value="HEMOLYSIN_CALCIUM"/>
    <property type="match status" value="1"/>
</dbReference>
<keyword evidence="2" id="KW-0964">Secreted</keyword>
<name>A0A9W4G8F3_9CYAN</name>
<dbReference type="InterPro" id="IPR059226">
    <property type="entry name" value="Choice_anch_Q_dom"/>
</dbReference>
<reference evidence="4" key="1">
    <citation type="submission" date="2020-09" db="EMBL/GenBank/DDBJ databases">
        <authorList>
            <person name="Blom J."/>
        </authorList>
    </citation>
    <scope>NUCLEOTIDE SEQUENCE</scope>
    <source>
        <strain evidence="4">No.713</strain>
    </source>
</reference>
<dbReference type="PANTHER" id="PTHR38340:SF1">
    <property type="entry name" value="S-LAYER PROTEIN"/>
    <property type="match status" value="1"/>
</dbReference>
<dbReference type="PRINTS" id="PR00313">
    <property type="entry name" value="CABNDNGRPT"/>
</dbReference>
<organism evidence="4 5">
    <name type="scientific">Planktothrix pseudagardhii</name>
    <dbReference type="NCBI Taxonomy" id="132604"/>
    <lineage>
        <taxon>Bacteria</taxon>
        <taxon>Bacillati</taxon>
        <taxon>Cyanobacteriota</taxon>
        <taxon>Cyanophyceae</taxon>
        <taxon>Oscillatoriophycideae</taxon>
        <taxon>Oscillatoriales</taxon>
        <taxon>Microcoleaceae</taxon>
        <taxon>Planktothrix</taxon>
    </lineage>
</organism>
<dbReference type="GO" id="GO:0005576">
    <property type="term" value="C:extracellular region"/>
    <property type="evidence" value="ECO:0007669"/>
    <property type="project" value="UniProtKB-SubCell"/>
</dbReference>
<feature type="compositionally biased region" description="Pro residues" evidence="3">
    <location>
        <begin position="533"/>
        <end position="549"/>
    </location>
</feature>
<dbReference type="InterPro" id="IPR050557">
    <property type="entry name" value="RTX_toxin/Mannuronan_C5-epim"/>
</dbReference>
<evidence type="ECO:0000313" key="5">
    <source>
        <dbReference type="Proteomes" id="UP001153719"/>
    </source>
</evidence>
<evidence type="ECO:0000313" key="4">
    <source>
        <dbReference type="EMBL" id="CAD5966505.1"/>
    </source>
</evidence>
<dbReference type="EMBL" id="LR882967">
    <property type="protein sequence ID" value="CAD5966505.1"/>
    <property type="molecule type" value="Genomic_DNA"/>
</dbReference>
<dbReference type="NCBIfam" id="NF041518">
    <property type="entry name" value="choice_anch_Q"/>
    <property type="match status" value="1"/>
</dbReference>
<dbReference type="Gene3D" id="2.160.20.10">
    <property type="entry name" value="Single-stranded right-handed beta-helix, Pectin lyase-like"/>
    <property type="match status" value="1"/>
</dbReference>
<comment type="subcellular location">
    <subcellularLocation>
        <location evidence="1">Secreted</location>
    </subcellularLocation>
</comment>
<feature type="compositionally biased region" description="Polar residues" evidence="3">
    <location>
        <begin position="494"/>
        <end position="508"/>
    </location>
</feature>
<dbReference type="SUPFAM" id="SSF51120">
    <property type="entry name" value="beta-Roll"/>
    <property type="match status" value="2"/>
</dbReference>
<dbReference type="InterPro" id="IPR006626">
    <property type="entry name" value="PbH1"/>
</dbReference>
<evidence type="ECO:0000256" key="1">
    <source>
        <dbReference type="ARBA" id="ARBA00004613"/>
    </source>
</evidence>
<dbReference type="RefSeq" id="WP_254174299.1">
    <property type="nucleotide sequence ID" value="NZ_LR882967.1"/>
</dbReference>
<dbReference type="InterPro" id="IPR011050">
    <property type="entry name" value="Pectin_lyase_fold/virulence"/>
</dbReference>
<feature type="region of interest" description="Disordered" evidence="3">
    <location>
        <begin position="491"/>
        <end position="646"/>
    </location>
</feature>
<feature type="compositionally biased region" description="Pro residues" evidence="3">
    <location>
        <begin position="557"/>
        <end position="623"/>
    </location>
</feature>
<evidence type="ECO:0000256" key="3">
    <source>
        <dbReference type="SAM" id="MobiDB-lite"/>
    </source>
</evidence>
<proteinExistence type="predicted"/>
<dbReference type="InterPro" id="IPR001343">
    <property type="entry name" value="Hemolysn_Ca-bd"/>
</dbReference>
<dbReference type="KEGG" id="ppsu:NO713_03537"/>
<dbReference type="SUPFAM" id="SSF51126">
    <property type="entry name" value="Pectin lyase-like"/>
    <property type="match status" value="2"/>
</dbReference>
<accession>A0A9W4G8F3</accession>
<dbReference type="PANTHER" id="PTHR38340">
    <property type="entry name" value="S-LAYER PROTEIN"/>
    <property type="match status" value="1"/>
</dbReference>
<dbReference type="SMART" id="SM00710">
    <property type="entry name" value="PbH1"/>
    <property type="match status" value="9"/>
</dbReference>
<protein>
    <submittedName>
        <fullName evidence="4">Hemolysin, chromosomal</fullName>
    </submittedName>
</protein>
<evidence type="ECO:0000256" key="2">
    <source>
        <dbReference type="ARBA" id="ARBA00022525"/>
    </source>
</evidence>
<gene>
    <name evidence="4" type="primary">hlyA</name>
    <name evidence="4" type="ORF">NO713_03537</name>
</gene>
<dbReference type="Proteomes" id="UP001153719">
    <property type="component" value="Chromosome"/>
</dbReference>
<dbReference type="AlphaFoldDB" id="A0A9W4G8F3"/>
<dbReference type="GO" id="GO:0005509">
    <property type="term" value="F:calcium ion binding"/>
    <property type="evidence" value="ECO:0007669"/>
    <property type="project" value="InterPro"/>
</dbReference>
<dbReference type="Pfam" id="PF00353">
    <property type="entry name" value="HemolysinCabind"/>
    <property type="match status" value="4"/>
</dbReference>
<sequence length="970" mass="100456">MANLIVTNLNDNGIGSLREAIAQAQSGDIIQFDSSLANQQNSIIKLTTGQLNIDKSITIDGLISGTIPTPVTISGENQFRVLELQVDQQFQPTNITLKNLIIINGNATGIDEAGAGGGIRMGGSTNLTLENSELNDNVAQFGGGIYTGFKSNTVVINSKFNHNDGTLGGSERGGGAIATKSAGSLTVKDSEFTNNKGINGGAINHLLGNLTIDNSKFINNTSVPGGTVPNGSNNYHGAGGAIYTDGANASGANFEPGLTGGIIQISNSLFDGNTGAGQGGGLFLFAYPPDQIIVENSTIINNIIQTNLKGDSLGGGLRSGNAELTINHTTFANNRAYSQGGGLWIGETSPTTITNSTFSGNRAESSDGNQGLGGAITLANGTNSTQIINTTIANNYAGFQGGGFWGGGTNVTLHNTILAKNFANNGGNSWNVKHHTGTEYNEGGGNIQTNELNPNDTKATANIQLVADALLGDLQTIDGKLIHPLLTGSPAIDTGNNNNSPITDQLGQTRPIDGDQNGTAIIDSGAYEFPVLTPTPTPTVTPTPTPTPSPTLTVTPTPTPTPTITPTPTPTPSLTPTVTPSPTPTSSPTVTPSPTPTPTPTPIPQPTPTPTPSPTPTPTPQPTQSPIVGENDCLCDQFPKPNLNPEKTQNVIEKTLNGTIENDDLRGSNFNDQINGFEGNDTLIGMESGDNLNGGNGNDLLLGNQGADVFMGGLGDDTQYGGQDDDILQGDENNDLLFGDRNHDFIQGNLGEDTLYGGKENDQLQGDEDNDILYGDLGNDTLIGGSENDILLGNLDDDLLDGGSGDDSLLGGENQDSLEGGIGNDSLWGDLGNDSLCGGDNNDLLSGNSGVDIIDGCLGNDSLYGGSENDSLIGGIGNDSLWGDLGDDTLNGGLGQDIFMLQINAGNDLILDFDITLDQLGLSNGLTFEQLTLIQEENAVIIRLTSTEEDLAKLNGIDLDLITANQFQVI</sequence>
<dbReference type="InterPro" id="IPR011049">
    <property type="entry name" value="Serralysin-like_metalloprot_C"/>
</dbReference>
<dbReference type="InterPro" id="IPR012334">
    <property type="entry name" value="Pectin_lyas_fold"/>
</dbReference>
<dbReference type="Gene3D" id="2.150.10.10">
    <property type="entry name" value="Serralysin-like metalloprotease, C-terminal"/>
    <property type="match status" value="3"/>
</dbReference>